<dbReference type="NCBIfam" id="NF010248">
    <property type="entry name" value="PRK13695.1"/>
    <property type="match status" value="1"/>
</dbReference>
<evidence type="ECO:0000313" key="5">
    <source>
        <dbReference type="EMBL" id="AQT70297.1"/>
    </source>
</evidence>
<reference evidence="6" key="1">
    <citation type="submission" date="2017-02" db="EMBL/GenBank/DDBJ databases">
        <title>Comparative genomics and description of representatives of a novel lineage of planctomycetes thriving in anoxic sediments.</title>
        <authorList>
            <person name="Spring S."/>
            <person name="Bunk B."/>
            <person name="Sproer C."/>
        </authorList>
    </citation>
    <scope>NUCLEOTIDE SEQUENCE [LARGE SCALE GENOMIC DNA]</scope>
    <source>
        <strain evidence="6">ST-NAGAB-D1</strain>
    </source>
</reference>
<dbReference type="GO" id="GO:0005524">
    <property type="term" value="F:ATP binding"/>
    <property type="evidence" value="ECO:0007669"/>
    <property type="project" value="UniProtKB-KW"/>
</dbReference>
<dbReference type="InterPro" id="IPR004948">
    <property type="entry name" value="Nuc-triphosphatase_THEP1"/>
</dbReference>
<keyword evidence="2 5" id="KW-0378">Hydrolase</keyword>
<accession>A0A1U9NR90</accession>
<dbReference type="EC" id="3.6.1.15" evidence="5"/>
<dbReference type="OrthoDB" id="9786803at2"/>
<dbReference type="SUPFAM" id="SSF52540">
    <property type="entry name" value="P-loop containing nucleoside triphosphate hydrolases"/>
    <property type="match status" value="1"/>
</dbReference>
<evidence type="ECO:0000256" key="2">
    <source>
        <dbReference type="ARBA" id="ARBA00022801"/>
    </source>
</evidence>
<protein>
    <submittedName>
        <fullName evidence="5">Nucleoside-triphosphatase THEP1</fullName>
        <ecNumber evidence="5">3.6.1.15</ecNumber>
    </submittedName>
</protein>
<evidence type="ECO:0000259" key="4">
    <source>
        <dbReference type="SMART" id="SM00382"/>
    </source>
</evidence>
<name>A0A1U9NR90_9BACT</name>
<evidence type="ECO:0000256" key="3">
    <source>
        <dbReference type="ARBA" id="ARBA00022840"/>
    </source>
</evidence>
<evidence type="ECO:0000313" key="6">
    <source>
        <dbReference type="Proteomes" id="UP000189674"/>
    </source>
</evidence>
<keyword evidence="1" id="KW-0547">Nucleotide-binding</keyword>
<dbReference type="PANTHER" id="PTHR43146:SF1">
    <property type="entry name" value="CANCER-RELATED NUCLEOSIDE-TRIPHOSPHATASE"/>
    <property type="match status" value="1"/>
</dbReference>
<dbReference type="Proteomes" id="UP000189674">
    <property type="component" value="Chromosome"/>
</dbReference>
<organism evidence="5 6">
    <name type="scientific">Anaerohalosphaera lusitana</name>
    <dbReference type="NCBI Taxonomy" id="1936003"/>
    <lineage>
        <taxon>Bacteria</taxon>
        <taxon>Pseudomonadati</taxon>
        <taxon>Planctomycetota</taxon>
        <taxon>Phycisphaerae</taxon>
        <taxon>Sedimentisphaerales</taxon>
        <taxon>Anaerohalosphaeraceae</taxon>
        <taxon>Anaerohalosphaera</taxon>
    </lineage>
</organism>
<keyword evidence="3" id="KW-0067">ATP-binding</keyword>
<dbReference type="KEGG" id="alus:STSP2_03503"/>
<dbReference type="EMBL" id="CP019791">
    <property type="protein sequence ID" value="AQT70297.1"/>
    <property type="molecule type" value="Genomic_DNA"/>
</dbReference>
<dbReference type="Pfam" id="PF03266">
    <property type="entry name" value="NTPase_1"/>
    <property type="match status" value="1"/>
</dbReference>
<dbReference type="GO" id="GO:0017111">
    <property type="term" value="F:ribonucleoside triphosphate phosphatase activity"/>
    <property type="evidence" value="ECO:0007669"/>
    <property type="project" value="UniProtKB-EC"/>
</dbReference>
<dbReference type="Gene3D" id="3.40.50.300">
    <property type="entry name" value="P-loop containing nucleotide triphosphate hydrolases"/>
    <property type="match status" value="1"/>
</dbReference>
<dbReference type="STRING" id="1936003.STSP2_03503"/>
<sequence length="199" mass="22319">MFFYFFAILNIAANETGSKIICMNDKPFKILIEGPPGCGKTTAIKEITSELPGCAFSGFYTNEMREEGRRVGFTITNFADHSEVFAHQDFDTPTKVGRYSVDVQTFEKIALPAIDIDHTTAPLLIIDEIGKMECLSEPFQQLILKAFDSQRDIIATVPNKGTGLIQQIKKHPSVKITRLSKSNFNETIYQILKTLQVAY</sequence>
<dbReference type="InterPro" id="IPR027417">
    <property type="entry name" value="P-loop_NTPase"/>
</dbReference>
<dbReference type="InterPro" id="IPR003593">
    <property type="entry name" value="AAA+_ATPase"/>
</dbReference>
<dbReference type="SMART" id="SM00382">
    <property type="entry name" value="AAA"/>
    <property type="match status" value="1"/>
</dbReference>
<dbReference type="AlphaFoldDB" id="A0A1U9NR90"/>
<feature type="domain" description="AAA+ ATPase" evidence="4">
    <location>
        <begin position="26"/>
        <end position="194"/>
    </location>
</feature>
<proteinExistence type="predicted"/>
<dbReference type="PANTHER" id="PTHR43146">
    <property type="entry name" value="CANCER-RELATED NUCLEOSIDE-TRIPHOSPHATASE"/>
    <property type="match status" value="1"/>
</dbReference>
<gene>
    <name evidence="5" type="ORF">STSP2_03503</name>
</gene>
<evidence type="ECO:0000256" key="1">
    <source>
        <dbReference type="ARBA" id="ARBA00022741"/>
    </source>
</evidence>
<keyword evidence="6" id="KW-1185">Reference proteome</keyword>